<evidence type="ECO:0000313" key="3">
    <source>
        <dbReference type="Proteomes" id="UP000095673"/>
    </source>
</evidence>
<feature type="transmembrane region" description="Helical" evidence="1">
    <location>
        <begin position="20"/>
        <end position="36"/>
    </location>
</feature>
<evidence type="ECO:0000313" key="2">
    <source>
        <dbReference type="EMBL" id="CUM79712.1"/>
    </source>
</evidence>
<reference evidence="2 3" key="1">
    <citation type="submission" date="2015-09" db="EMBL/GenBank/DDBJ databases">
        <authorList>
            <consortium name="Pathogen Informatics"/>
        </authorList>
    </citation>
    <scope>NUCLEOTIDE SEQUENCE [LARGE SCALE GENOMIC DNA]</scope>
    <source>
        <strain evidence="2 3">2789STDY5834968</strain>
    </source>
</reference>
<keyword evidence="1" id="KW-0472">Membrane</keyword>
<keyword evidence="1" id="KW-0812">Transmembrane</keyword>
<proteinExistence type="predicted"/>
<sequence>MSKIYHIKPKDNRKKQKEPLWKYILVIAIVIFFLMLRDHRIDLSGLYNFILSTKGILNR</sequence>
<organism evidence="2 3">
    <name type="scientific">Agathobacter rectalis</name>
    <dbReference type="NCBI Taxonomy" id="39491"/>
    <lineage>
        <taxon>Bacteria</taxon>
        <taxon>Bacillati</taxon>
        <taxon>Bacillota</taxon>
        <taxon>Clostridia</taxon>
        <taxon>Lachnospirales</taxon>
        <taxon>Lachnospiraceae</taxon>
        <taxon>Agathobacter</taxon>
    </lineage>
</organism>
<name>A0A173RP46_9FIRM</name>
<gene>
    <name evidence="2" type="ORF">ERS852580_00583</name>
</gene>
<evidence type="ECO:0000256" key="1">
    <source>
        <dbReference type="SAM" id="Phobius"/>
    </source>
</evidence>
<dbReference type="Proteomes" id="UP000095673">
    <property type="component" value="Unassembled WGS sequence"/>
</dbReference>
<dbReference type="AlphaFoldDB" id="A0A173RP46"/>
<dbReference type="EMBL" id="CYXM01000002">
    <property type="protein sequence ID" value="CUM79712.1"/>
    <property type="molecule type" value="Genomic_DNA"/>
</dbReference>
<keyword evidence="1" id="KW-1133">Transmembrane helix</keyword>
<protein>
    <submittedName>
        <fullName evidence="2">Uncharacterized protein</fullName>
    </submittedName>
</protein>
<accession>A0A173RP46</accession>